<dbReference type="GO" id="GO:0000162">
    <property type="term" value="P:L-tryptophan biosynthetic process"/>
    <property type="evidence" value="ECO:0007669"/>
    <property type="project" value="UniProtKB-UniRule"/>
</dbReference>
<reference evidence="11 12" key="1">
    <citation type="journal article" date="2018" name="Int. J. Syst. Evol. Microbiol.">
        <title>Methylomusa anaerophila gen. nov., sp. nov., an anaerobic methanol-utilizing bacterium isolated from a microbial fuel cell.</title>
        <authorList>
            <person name="Amano N."/>
            <person name="Yamamuro A."/>
            <person name="Miyahara M."/>
            <person name="Kouzuma A."/>
            <person name="Abe T."/>
            <person name="Watanabe K."/>
        </authorList>
    </citation>
    <scope>NUCLEOTIDE SEQUENCE [LARGE SCALE GENOMIC DNA]</scope>
    <source>
        <strain evidence="11 12">MMFC1</strain>
    </source>
</reference>
<proteinExistence type="inferred from homology"/>
<keyword evidence="6 9" id="KW-0822">Tryptophan biosynthesis</keyword>
<keyword evidence="7 9" id="KW-0057">Aromatic amino acid biosynthesis</keyword>
<dbReference type="InterPro" id="IPR013785">
    <property type="entry name" value="Aldolase_TIM"/>
</dbReference>
<dbReference type="Pfam" id="PF00697">
    <property type="entry name" value="PRAI"/>
    <property type="match status" value="1"/>
</dbReference>
<evidence type="ECO:0000256" key="2">
    <source>
        <dbReference type="ARBA" id="ARBA00004664"/>
    </source>
</evidence>
<gene>
    <name evidence="9 11" type="primary">trpF</name>
    <name evidence="11" type="ORF">MAMMFC1_03405</name>
</gene>
<evidence type="ECO:0000256" key="4">
    <source>
        <dbReference type="ARBA" id="ARBA00022272"/>
    </source>
</evidence>
<dbReference type="PANTHER" id="PTHR42894">
    <property type="entry name" value="N-(5'-PHOSPHORIBOSYL)ANTHRANILATE ISOMERASE"/>
    <property type="match status" value="1"/>
</dbReference>
<dbReference type="AlphaFoldDB" id="A0A348ANR2"/>
<evidence type="ECO:0000256" key="5">
    <source>
        <dbReference type="ARBA" id="ARBA00022605"/>
    </source>
</evidence>
<comment type="pathway">
    <text evidence="2 9">Amino-acid biosynthesis; L-tryptophan biosynthesis; L-tryptophan from chorismate: step 3/5.</text>
</comment>
<evidence type="ECO:0000259" key="10">
    <source>
        <dbReference type="Pfam" id="PF00697"/>
    </source>
</evidence>
<organism evidence="11 12">
    <name type="scientific">Methylomusa anaerophila</name>
    <dbReference type="NCBI Taxonomy" id="1930071"/>
    <lineage>
        <taxon>Bacteria</taxon>
        <taxon>Bacillati</taxon>
        <taxon>Bacillota</taxon>
        <taxon>Negativicutes</taxon>
        <taxon>Selenomonadales</taxon>
        <taxon>Sporomusaceae</taxon>
        <taxon>Methylomusa</taxon>
    </lineage>
</organism>
<dbReference type="EC" id="5.3.1.24" evidence="3 9"/>
<dbReference type="InterPro" id="IPR044643">
    <property type="entry name" value="TrpF_fam"/>
</dbReference>
<dbReference type="SUPFAM" id="SSF51366">
    <property type="entry name" value="Ribulose-phoshate binding barrel"/>
    <property type="match status" value="1"/>
</dbReference>
<dbReference type="PANTHER" id="PTHR42894:SF1">
    <property type="entry name" value="N-(5'-PHOSPHORIBOSYL)ANTHRANILATE ISOMERASE"/>
    <property type="match status" value="1"/>
</dbReference>
<dbReference type="KEGG" id="mana:MAMMFC1_03405"/>
<comment type="similarity">
    <text evidence="9">Belongs to the TrpF family.</text>
</comment>
<dbReference type="CDD" id="cd00405">
    <property type="entry name" value="PRAI"/>
    <property type="match status" value="1"/>
</dbReference>
<keyword evidence="8 9" id="KW-0413">Isomerase</keyword>
<feature type="domain" description="N-(5'phosphoribosyl) anthranilate isomerase (PRAI)" evidence="10">
    <location>
        <begin position="5"/>
        <end position="182"/>
    </location>
</feature>
<keyword evidence="12" id="KW-1185">Reference proteome</keyword>
<dbReference type="EMBL" id="AP018449">
    <property type="protein sequence ID" value="BBB92710.1"/>
    <property type="molecule type" value="Genomic_DNA"/>
</dbReference>
<evidence type="ECO:0000313" key="11">
    <source>
        <dbReference type="EMBL" id="BBB92710.1"/>
    </source>
</evidence>
<dbReference type="InterPro" id="IPR011060">
    <property type="entry name" value="RibuloseP-bd_barrel"/>
</dbReference>
<evidence type="ECO:0000256" key="6">
    <source>
        <dbReference type="ARBA" id="ARBA00022822"/>
    </source>
</evidence>
<evidence type="ECO:0000256" key="3">
    <source>
        <dbReference type="ARBA" id="ARBA00012572"/>
    </source>
</evidence>
<evidence type="ECO:0000256" key="8">
    <source>
        <dbReference type="ARBA" id="ARBA00023235"/>
    </source>
</evidence>
<evidence type="ECO:0000256" key="1">
    <source>
        <dbReference type="ARBA" id="ARBA00001164"/>
    </source>
</evidence>
<evidence type="ECO:0000313" key="12">
    <source>
        <dbReference type="Proteomes" id="UP000276437"/>
    </source>
</evidence>
<dbReference type="HAMAP" id="MF_00135">
    <property type="entry name" value="PRAI"/>
    <property type="match status" value="1"/>
</dbReference>
<dbReference type="UniPathway" id="UPA00035">
    <property type="reaction ID" value="UER00042"/>
</dbReference>
<dbReference type="Proteomes" id="UP000276437">
    <property type="component" value="Chromosome"/>
</dbReference>
<dbReference type="Gene3D" id="3.20.20.70">
    <property type="entry name" value="Aldolase class I"/>
    <property type="match status" value="1"/>
</dbReference>
<dbReference type="GO" id="GO:0004640">
    <property type="term" value="F:phosphoribosylanthranilate isomerase activity"/>
    <property type="evidence" value="ECO:0007669"/>
    <property type="project" value="UniProtKB-UniRule"/>
</dbReference>
<name>A0A348ANR2_9FIRM</name>
<sequence length="195" mass="21017">MTAKECGADYIGFVFAPSRRRIAIPDACNIAREVKGIGKVGVFVNAPIYELLEIARQCRLDYVQLHGDESPAYCQKVNIPFIKAVRVNNELTAAYLAQYQADYILLDSYVPGRQGGTGITFDWNKTKDLRRKVDTPIIVAGGLTVSNVAEAIGTLLPAGIDVSGGVETNGQKDDDKIKCFVAAARRAAQGGGHPC</sequence>
<accession>A0A348ANR2</accession>
<keyword evidence="5 9" id="KW-0028">Amino-acid biosynthesis</keyword>
<evidence type="ECO:0000256" key="9">
    <source>
        <dbReference type="HAMAP-Rule" id="MF_00135"/>
    </source>
</evidence>
<comment type="catalytic activity">
    <reaction evidence="1 9">
        <text>N-(5-phospho-beta-D-ribosyl)anthranilate = 1-(2-carboxyphenylamino)-1-deoxy-D-ribulose 5-phosphate</text>
        <dbReference type="Rhea" id="RHEA:21540"/>
        <dbReference type="ChEBI" id="CHEBI:18277"/>
        <dbReference type="ChEBI" id="CHEBI:58613"/>
        <dbReference type="EC" id="5.3.1.24"/>
    </reaction>
</comment>
<dbReference type="InterPro" id="IPR001240">
    <property type="entry name" value="PRAI_dom"/>
</dbReference>
<protein>
    <recommendedName>
        <fullName evidence="4 9">N-(5'-phosphoribosyl)anthranilate isomerase</fullName>
        <shortName evidence="9">PRAI</shortName>
        <ecNumber evidence="3 9">5.3.1.24</ecNumber>
    </recommendedName>
</protein>
<evidence type="ECO:0000256" key="7">
    <source>
        <dbReference type="ARBA" id="ARBA00023141"/>
    </source>
</evidence>